<organism evidence="2 3">
    <name type="scientific">Cetraspora pellucida</name>
    <dbReference type="NCBI Taxonomy" id="1433469"/>
    <lineage>
        <taxon>Eukaryota</taxon>
        <taxon>Fungi</taxon>
        <taxon>Fungi incertae sedis</taxon>
        <taxon>Mucoromycota</taxon>
        <taxon>Glomeromycotina</taxon>
        <taxon>Glomeromycetes</taxon>
        <taxon>Diversisporales</taxon>
        <taxon>Gigasporaceae</taxon>
        <taxon>Cetraspora</taxon>
    </lineage>
</organism>
<feature type="non-terminal residue" evidence="2">
    <location>
        <position position="1"/>
    </location>
</feature>
<dbReference type="GO" id="GO:0006432">
    <property type="term" value="P:phenylalanyl-tRNA aminoacylation"/>
    <property type="evidence" value="ECO:0007669"/>
    <property type="project" value="InterPro"/>
</dbReference>
<dbReference type="PROSITE" id="PS51483">
    <property type="entry name" value="B5"/>
    <property type="match status" value="1"/>
</dbReference>
<name>A0A9N9PKI3_9GLOM</name>
<evidence type="ECO:0000313" key="3">
    <source>
        <dbReference type="Proteomes" id="UP000789759"/>
    </source>
</evidence>
<sequence>ITYYHPYYKNIQGQVVDGEEFIQENEGTGLRNFGYSRLAITTKSSQYFEKEVNLTGRAFSSFYYLISLIQKLSSQDKTKIEITSTYLPAKKKKKPLIAISENFIRGKKGPIYYLNPPFYRSDLTRAEDLIEEILRIYDYNKIPSSLPTWQKVNIKIISYSLISEKEKEDFLPPAQDFYQFLFPK</sequence>
<dbReference type="InterPro" id="IPR009061">
    <property type="entry name" value="DNA-bd_dom_put_sf"/>
</dbReference>
<reference evidence="2" key="1">
    <citation type="submission" date="2021-06" db="EMBL/GenBank/DDBJ databases">
        <authorList>
            <person name="Kallberg Y."/>
            <person name="Tangrot J."/>
            <person name="Rosling A."/>
        </authorList>
    </citation>
    <scope>NUCLEOTIDE SEQUENCE</scope>
    <source>
        <strain evidence="2">FL966</strain>
    </source>
</reference>
<dbReference type="GO" id="GO:0005524">
    <property type="term" value="F:ATP binding"/>
    <property type="evidence" value="ECO:0007669"/>
    <property type="project" value="InterPro"/>
</dbReference>
<accession>A0A9N9PKI3</accession>
<dbReference type="GO" id="GO:0000287">
    <property type="term" value="F:magnesium ion binding"/>
    <property type="evidence" value="ECO:0007669"/>
    <property type="project" value="InterPro"/>
</dbReference>
<dbReference type="GO" id="GO:0003723">
    <property type="term" value="F:RNA binding"/>
    <property type="evidence" value="ECO:0007669"/>
    <property type="project" value="InterPro"/>
</dbReference>
<dbReference type="OrthoDB" id="2441411at2759"/>
<feature type="non-terminal residue" evidence="2">
    <location>
        <position position="184"/>
    </location>
</feature>
<comment type="caution">
    <text evidence="2">The sequence shown here is derived from an EMBL/GenBank/DDBJ whole genome shotgun (WGS) entry which is preliminary data.</text>
</comment>
<dbReference type="Gene3D" id="3.30.56.10">
    <property type="match status" value="1"/>
</dbReference>
<dbReference type="Pfam" id="PF03484">
    <property type="entry name" value="B5"/>
    <property type="match status" value="1"/>
</dbReference>
<dbReference type="InterPro" id="IPR005147">
    <property type="entry name" value="tRNA_synthase_B5-dom"/>
</dbReference>
<dbReference type="AlphaFoldDB" id="A0A9N9PKI3"/>
<dbReference type="SUPFAM" id="SSF46955">
    <property type="entry name" value="Putative DNA-binding domain"/>
    <property type="match status" value="1"/>
</dbReference>
<feature type="domain" description="B5" evidence="1">
    <location>
        <begin position="47"/>
        <end position="144"/>
    </location>
</feature>
<proteinExistence type="predicted"/>
<dbReference type="Proteomes" id="UP000789759">
    <property type="component" value="Unassembled WGS sequence"/>
</dbReference>
<evidence type="ECO:0000313" key="2">
    <source>
        <dbReference type="EMBL" id="CAG8829349.1"/>
    </source>
</evidence>
<protein>
    <submittedName>
        <fullName evidence="2">15776_t:CDS:1</fullName>
    </submittedName>
</protein>
<evidence type="ECO:0000259" key="1">
    <source>
        <dbReference type="PROSITE" id="PS51483"/>
    </source>
</evidence>
<gene>
    <name evidence="2" type="ORF">CPELLU_LOCUS20483</name>
</gene>
<dbReference type="EMBL" id="CAJVQA010062046">
    <property type="protein sequence ID" value="CAG8829349.1"/>
    <property type="molecule type" value="Genomic_DNA"/>
</dbReference>
<keyword evidence="3" id="KW-1185">Reference proteome</keyword>